<reference evidence="1 2" key="1">
    <citation type="journal article" date="2015" name="Genome Biol. Evol.">
        <title>Comparative Genomics of a Bacterivorous Green Alga Reveals Evolutionary Causalities and Consequences of Phago-Mixotrophic Mode of Nutrition.</title>
        <authorList>
            <person name="Burns J.A."/>
            <person name="Paasch A."/>
            <person name="Narechania A."/>
            <person name="Kim E."/>
        </authorList>
    </citation>
    <scope>NUCLEOTIDE SEQUENCE [LARGE SCALE GENOMIC DNA]</scope>
    <source>
        <strain evidence="1 2">PLY_AMNH</strain>
    </source>
</reference>
<sequence length="88" mass="10183">MHMATGIRNSITADYASDVLNIRNAIFVAGNDGHQIRGGRLVGHIMVFDTKLAMNGMRKLCNNYDHTRGMRPELARRRIFWYPMDMNW</sequence>
<comment type="caution">
    <text evidence="1">The sequence shown here is derived from an EMBL/GenBank/DDBJ whole genome shotgun (WGS) entry which is preliminary data.</text>
</comment>
<organism evidence="1 2">
    <name type="scientific">Cymbomonas tetramitiformis</name>
    <dbReference type="NCBI Taxonomy" id="36881"/>
    <lineage>
        <taxon>Eukaryota</taxon>
        <taxon>Viridiplantae</taxon>
        <taxon>Chlorophyta</taxon>
        <taxon>Pyramimonadophyceae</taxon>
        <taxon>Pyramimonadales</taxon>
        <taxon>Pyramimonadaceae</taxon>
        <taxon>Cymbomonas</taxon>
    </lineage>
</organism>
<accession>A0AAE0CCD9</accession>
<name>A0AAE0CCD9_9CHLO</name>
<dbReference type="AlphaFoldDB" id="A0AAE0CCD9"/>
<proteinExistence type="predicted"/>
<evidence type="ECO:0000313" key="1">
    <source>
        <dbReference type="EMBL" id="KAK3251719.1"/>
    </source>
</evidence>
<keyword evidence="2" id="KW-1185">Reference proteome</keyword>
<evidence type="ECO:0000313" key="2">
    <source>
        <dbReference type="Proteomes" id="UP001190700"/>
    </source>
</evidence>
<dbReference type="Proteomes" id="UP001190700">
    <property type="component" value="Unassembled WGS sequence"/>
</dbReference>
<dbReference type="EMBL" id="LGRX02025879">
    <property type="protein sequence ID" value="KAK3251719.1"/>
    <property type="molecule type" value="Genomic_DNA"/>
</dbReference>
<protein>
    <submittedName>
        <fullName evidence="1">Uncharacterized protein</fullName>
    </submittedName>
</protein>
<gene>
    <name evidence="1" type="ORF">CYMTET_38951</name>
</gene>